<evidence type="ECO:0000313" key="2">
    <source>
        <dbReference type="Proteomes" id="UP000001844"/>
    </source>
</evidence>
<dbReference type="InterPro" id="IPR052552">
    <property type="entry name" value="YeaO-like"/>
</dbReference>
<gene>
    <name evidence="1" type="ordered locus">Nhal_0774</name>
</gene>
<dbReference type="KEGG" id="nhl:Nhal_0774"/>
<evidence type="ECO:0000313" key="1">
    <source>
        <dbReference type="EMBL" id="ADE13954.1"/>
    </source>
</evidence>
<dbReference type="PANTHER" id="PTHR36849:SF1">
    <property type="entry name" value="CYTOPLASMIC PROTEIN"/>
    <property type="match status" value="1"/>
</dbReference>
<dbReference type="EMBL" id="CP001798">
    <property type="protein sequence ID" value="ADE13954.1"/>
    <property type="molecule type" value="Genomic_DNA"/>
</dbReference>
<sequence>MKIALKRVYEEPDKNDGYRILVDRLWPRGIKKEAAAIDDWFKNIAPSDQLRQWFGHEPEKWPEFKKRYFQELKGQPETVNQLTEIVKSRKVTLIFGAKDTAHNNAMALKEYLEKKLSH</sequence>
<dbReference type="RefSeq" id="WP_013031848.1">
    <property type="nucleotide sequence ID" value="NC_013960.1"/>
</dbReference>
<dbReference type="OrthoDB" id="9790745at2"/>
<name>D5BXJ6_NITHN</name>
<reference evidence="2" key="1">
    <citation type="submission" date="2010-04" db="EMBL/GenBank/DDBJ databases">
        <title>Complete genome sequence of Nitrosococcus halophilus Nc4, a salt-adapted, aerobic obligate ammonia-oxidizing sulfur purple bacterium.</title>
        <authorList>
            <consortium name="US DOE Joint Genome Institute"/>
            <person name="Campbell M.A."/>
            <person name="Malfatti S.A."/>
            <person name="Chain P.S.G."/>
            <person name="Heidelberg J.F."/>
            <person name="Ward B.B."/>
            <person name="Klotz M.G."/>
        </authorList>
    </citation>
    <scope>NUCLEOTIDE SEQUENCE [LARGE SCALE GENOMIC DNA]</scope>
    <source>
        <strain evidence="2">Nc4</strain>
    </source>
</reference>
<protein>
    <recommendedName>
        <fullName evidence="3">Uroporphyrin-III C-methyltransferase</fullName>
    </recommendedName>
</protein>
<dbReference type="Pfam" id="PF22752">
    <property type="entry name" value="DUF488-N3i"/>
    <property type="match status" value="1"/>
</dbReference>
<organism evidence="1 2">
    <name type="scientific">Nitrosococcus halophilus (strain Nc4)</name>
    <dbReference type="NCBI Taxonomy" id="472759"/>
    <lineage>
        <taxon>Bacteria</taxon>
        <taxon>Pseudomonadati</taxon>
        <taxon>Pseudomonadota</taxon>
        <taxon>Gammaproteobacteria</taxon>
        <taxon>Chromatiales</taxon>
        <taxon>Chromatiaceae</taxon>
        <taxon>Nitrosococcus</taxon>
    </lineage>
</organism>
<dbReference type="STRING" id="472759.Nhal_0774"/>
<dbReference type="eggNOG" id="COG3189">
    <property type="taxonomic scope" value="Bacteria"/>
</dbReference>
<dbReference type="AlphaFoldDB" id="D5BXJ6"/>
<proteinExistence type="predicted"/>
<keyword evidence="2" id="KW-1185">Reference proteome</keyword>
<dbReference type="HOGENOM" id="CLU_137928_0_0_6"/>
<dbReference type="Proteomes" id="UP000001844">
    <property type="component" value="Chromosome"/>
</dbReference>
<dbReference type="PANTHER" id="PTHR36849">
    <property type="entry name" value="CYTOPLASMIC PROTEIN-RELATED"/>
    <property type="match status" value="1"/>
</dbReference>
<evidence type="ECO:0008006" key="3">
    <source>
        <dbReference type="Google" id="ProtNLM"/>
    </source>
</evidence>
<accession>D5BXJ6</accession>